<dbReference type="AlphaFoldDB" id="A0A2L0ESH4"/>
<accession>A0A2L0ESH4</accession>
<organism evidence="1 2">
    <name type="scientific">Sorangium cellulosum</name>
    <name type="common">Polyangium cellulosum</name>
    <dbReference type="NCBI Taxonomy" id="56"/>
    <lineage>
        <taxon>Bacteria</taxon>
        <taxon>Pseudomonadati</taxon>
        <taxon>Myxococcota</taxon>
        <taxon>Polyangia</taxon>
        <taxon>Polyangiales</taxon>
        <taxon>Polyangiaceae</taxon>
        <taxon>Sorangium</taxon>
    </lineage>
</organism>
<evidence type="ECO:0000313" key="2">
    <source>
        <dbReference type="Proteomes" id="UP000238348"/>
    </source>
</evidence>
<name>A0A2L0ESH4_SORCE</name>
<dbReference type="RefSeq" id="WP_159397025.1">
    <property type="nucleotide sequence ID" value="NZ_CP012673.1"/>
</dbReference>
<reference evidence="1 2" key="1">
    <citation type="submission" date="2015-09" db="EMBL/GenBank/DDBJ databases">
        <title>Sorangium comparison.</title>
        <authorList>
            <person name="Zaburannyi N."/>
            <person name="Bunk B."/>
            <person name="Overmann J."/>
            <person name="Mueller R."/>
        </authorList>
    </citation>
    <scope>NUCLEOTIDE SEQUENCE [LARGE SCALE GENOMIC DNA]</scope>
    <source>
        <strain evidence="1 2">So ce26</strain>
    </source>
</reference>
<sequence>MDPAHFITAARVFEKRPDAPAMVLGRALKLYEVELSSVDLAVEEKLPPADRAVLQLAQALGAVTAADVRAYLGLGPELSPHIVARLTKIGLLRASSIAPRVTSARQVEHVQIDCEPGLSLTEAGAEALAAGARVIIRQRSLRLLMSADPLVVVSVLSRPMHARARGDLPLPPTEVPKPLQALDAVLRASRQARFEALGLDDTLTDIPGGERIEGRLLGCSLGAPYEVRLASENLEAWLLIAVHTAPMDPLTPRLHTAISRRGETELRPLVHIHPFAALPSWLHGLRDVDKILHDAGMRLLAPAALPPFPVLADGTQLLELLGPGDEPAPVWRALPDPGDGFLARVHLRGIPTSTEAAHDALFTFLSRRPNALRTGLARALAITWEKLCSFWSWSDAAPPDITTVHERLWAQPALRGVLCAGRLERDLVAPYLAEVRHD</sequence>
<protein>
    <submittedName>
        <fullName evidence="1">Uncharacterized protein</fullName>
    </submittedName>
</protein>
<evidence type="ECO:0000313" key="1">
    <source>
        <dbReference type="EMBL" id="AUX42251.1"/>
    </source>
</evidence>
<proteinExistence type="predicted"/>
<dbReference type="EMBL" id="CP012673">
    <property type="protein sequence ID" value="AUX42251.1"/>
    <property type="molecule type" value="Genomic_DNA"/>
</dbReference>
<gene>
    <name evidence="1" type="ORF">SOCE26_036800</name>
</gene>
<dbReference type="Proteomes" id="UP000238348">
    <property type="component" value="Chromosome"/>
</dbReference>